<dbReference type="EMBL" id="MWQN01000003">
    <property type="protein sequence ID" value="OPC77956.1"/>
    <property type="molecule type" value="Genomic_DNA"/>
</dbReference>
<dbReference type="InterPro" id="IPR036736">
    <property type="entry name" value="ACP-like_sf"/>
</dbReference>
<organism evidence="3 4">
    <name type="scientific">Embleya scabrispora</name>
    <dbReference type="NCBI Taxonomy" id="159449"/>
    <lineage>
        <taxon>Bacteria</taxon>
        <taxon>Bacillati</taxon>
        <taxon>Actinomycetota</taxon>
        <taxon>Actinomycetes</taxon>
        <taxon>Kitasatosporales</taxon>
        <taxon>Streptomycetaceae</taxon>
        <taxon>Embleya</taxon>
    </lineage>
</organism>
<keyword evidence="4" id="KW-1185">Reference proteome</keyword>
<dbReference type="Pfam" id="PF00550">
    <property type="entry name" value="PP-binding"/>
    <property type="match status" value="1"/>
</dbReference>
<comment type="caution">
    <text evidence="3">The sequence shown here is derived from an EMBL/GenBank/DDBJ whole genome shotgun (WGS) entry which is preliminary data.</text>
</comment>
<gene>
    <name evidence="3" type="ORF">B4N89_37625</name>
</gene>
<proteinExistence type="predicted"/>
<feature type="region of interest" description="Disordered" evidence="1">
    <location>
        <begin position="81"/>
        <end position="113"/>
    </location>
</feature>
<dbReference type="Gene3D" id="1.10.1200.10">
    <property type="entry name" value="ACP-like"/>
    <property type="match status" value="1"/>
</dbReference>
<evidence type="ECO:0000313" key="4">
    <source>
        <dbReference type="Proteomes" id="UP000190037"/>
    </source>
</evidence>
<accession>A0A1T3NMA0</accession>
<evidence type="ECO:0000259" key="2">
    <source>
        <dbReference type="Pfam" id="PF00550"/>
    </source>
</evidence>
<feature type="compositionally biased region" description="Low complexity" evidence="1">
    <location>
        <begin position="87"/>
        <end position="113"/>
    </location>
</feature>
<evidence type="ECO:0000313" key="3">
    <source>
        <dbReference type="EMBL" id="OPC77956.1"/>
    </source>
</evidence>
<feature type="domain" description="Carrier" evidence="2">
    <location>
        <begin position="5"/>
        <end position="51"/>
    </location>
</feature>
<dbReference type="InterPro" id="IPR009081">
    <property type="entry name" value="PP-bd_ACP"/>
</dbReference>
<protein>
    <recommendedName>
        <fullName evidence="2">Carrier domain-containing protein</fullName>
    </recommendedName>
</protein>
<name>A0A1T3NMA0_9ACTN</name>
<evidence type="ECO:0000256" key="1">
    <source>
        <dbReference type="SAM" id="MobiDB-lite"/>
    </source>
</evidence>
<sequence>MYAMLCELLVEEFGIDAADIVPEATFATLELDSLSLAELAVIVADRTDKDFRGLGNLDKDTTLVEAAAAFEAAPRSEAFVPGARGTAASSDAPGPAGAASGSASASGAPSSEG</sequence>
<dbReference type="SUPFAM" id="SSF47336">
    <property type="entry name" value="ACP-like"/>
    <property type="match status" value="1"/>
</dbReference>
<reference evidence="3 4" key="1">
    <citation type="submission" date="2017-03" db="EMBL/GenBank/DDBJ databases">
        <title>Draft genome sequence of Streptomyces scabrisporus NF3, endophyte isolated from Amphipterygium adstringens.</title>
        <authorList>
            <person name="Vazquez M."/>
            <person name="Ceapa C.D."/>
            <person name="Rodriguez Luna D."/>
            <person name="Sanchez Esquivel S."/>
        </authorList>
    </citation>
    <scope>NUCLEOTIDE SEQUENCE [LARGE SCALE GENOMIC DNA]</scope>
    <source>
        <strain evidence="3 4">NF3</strain>
    </source>
</reference>
<dbReference type="STRING" id="159449.B4N89_37625"/>
<dbReference type="Proteomes" id="UP000190037">
    <property type="component" value="Unassembled WGS sequence"/>
</dbReference>
<dbReference type="AlphaFoldDB" id="A0A1T3NMA0"/>